<dbReference type="SUPFAM" id="SSF52540">
    <property type="entry name" value="P-loop containing nucleoside triphosphate hydrolases"/>
    <property type="match status" value="1"/>
</dbReference>
<evidence type="ECO:0000313" key="2">
    <source>
        <dbReference type="EMBL" id="KAE8934538.1"/>
    </source>
</evidence>
<dbReference type="AlphaFoldDB" id="A0A6A3EX03"/>
<dbReference type="Proteomes" id="UP000429523">
    <property type="component" value="Unassembled WGS sequence"/>
</dbReference>
<dbReference type="PANTHER" id="PTHR43394">
    <property type="entry name" value="ATP-DEPENDENT PERMEASE MDL1, MITOCHONDRIAL"/>
    <property type="match status" value="1"/>
</dbReference>
<feature type="domain" description="ABC transporter" evidence="1">
    <location>
        <begin position="15"/>
        <end position="70"/>
    </location>
</feature>
<dbReference type="GO" id="GO:0016887">
    <property type="term" value="F:ATP hydrolysis activity"/>
    <property type="evidence" value="ECO:0007669"/>
    <property type="project" value="InterPro"/>
</dbReference>
<dbReference type="InterPro" id="IPR017871">
    <property type="entry name" value="ABC_transporter-like_CS"/>
</dbReference>
<dbReference type="GO" id="GO:0015421">
    <property type="term" value="F:ABC-type oligopeptide transporter activity"/>
    <property type="evidence" value="ECO:0007669"/>
    <property type="project" value="TreeGrafter"/>
</dbReference>
<dbReference type="EMBL" id="QXGF01000896">
    <property type="protein sequence ID" value="KAE8934538.1"/>
    <property type="molecule type" value="Genomic_DNA"/>
</dbReference>
<dbReference type="InterPro" id="IPR003439">
    <property type="entry name" value="ABC_transporter-like_ATP-bd"/>
</dbReference>
<accession>A0A6A3EX03</accession>
<proteinExistence type="predicted"/>
<evidence type="ECO:0000259" key="1">
    <source>
        <dbReference type="Pfam" id="PF00005"/>
    </source>
</evidence>
<dbReference type="PANTHER" id="PTHR43394:SF1">
    <property type="entry name" value="ATP-BINDING CASSETTE SUB-FAMILY B MEMBER 10, MITOCHONDRIAL"/>
    <property type="match status" value="1"/>
</dbReference>
<dbReference type="GO" id="GO:0090374">
    <property type="term" value="P:oligopeptide export from mitochondrion"/>
    <property type="evidence" value="ECO:0007669"/>
    <property type="project" value="TreeGrafter"/>
</dbReference>
<comment type="caution">
    <text evidence="2">The sequence shown here is derived from an EMBL/GenBank/DDBJ whole genome shotgun (WGS) entry which is preliminary data.</text>
</comment>
<dbReference type="GO" id="GO:0005743">
    <property type="term" value="C:mitochondrial inner membrane"/>
    <property type="evidence" value="ECO:0007669"/>
    <property type="project" value="TreeGrafter"/>
</dbReference>
<dbReference type="GO" id="GO:0005524">
    <property type="term" value="F:ATP binding"/>
    <property type="evidence" value="ECO:0007669"/>
    <property type="project" value="InterPro"/>
</dbReference>
<dbReference type="Gene3D" id="3.40.50.300">
    <property type="entry name" value="P-loop containing nucleotide triphosphate hydrolases"/>
    <property type="match status" value="1"/>
</dbReference>
<dbReference type="PROSITE" id="PS00211">
    <property type="entry name" value="ABC_TRANSPORTER_1"/>
    <property type="match status" value="1"/>
</dbReference>
<dbReference type="InterPro" id="IPR027417">
    <property type="entry name" value="P-loop_NTPase"/>
</dbReference>
<protein>
    <recommendedName>
        <fullName evidence="1">ABC transporter domain-containing protein</fullName>
    </recommendedName>
</protein>
<evidence type="ECO:0000313" key="3">
    <source>
        <dbReference type="Proteomes" id="UP000429523"/>
    </source>
</evidence>
<name>A0A6A3EX03_9STRA</name>
<reference evidence="2 3" key="1">
    <citation type="submission" date="2018-08" db="EMBL/GenBank/DDBJ databases">
        <title>Genomic investigation of the strawberry pathogen Phytophthora fragariae indicates pathogenicity is determined by transcriptional variation in three key races.</title>
        <authorList>
            <person name="Adams T.M."/>
            <person name="Armitage A.D."/>
            <person name="Sobczyk M.K."/>
            <person name="Bates H.J."/>
            <person name="Dunwell J.M."/>
            <person name="Nellist C.F."/>
            <person name="Harrison R.J."/>
        </authorList>
    </citation>
    <scope>NUCLEOTIDE SEQUENCE [LARGE SCALE GENOMIC DNA]</scope>
    <source>
        <strain evidence="2 3">NOV-9</strain>
    </source>
</reference>
<dbReference type="InterPro" id="IPR039421">
    <property type="entry name" value="Type_1_exporter"/>
</dbReference>
<dbReference type="Pfam" id="PF00005">
    <property type="entry name" value="ABC_tran"/>
    <property type="match status" value="1"/>
</dbReference>
<sequence length="148" mass="15792">MGKPGASRAEVEAAAKSANAFDFISSFPQGFDTEVGDRGAQVSGGQKQRIAIARAILRDPDVLLLDEATSALDNESEHMVQASLDALMAQKRRTTIVVAHRLSTIRKADVIAVTSDGAIVEQGSHEELMRLPSGVYRGMIELQAVTVS</sequence>
<organism evidence="2 3">
    <name type="scientific">Phytophthora fragariae</name>
    <dbReference type="NCBI Taxonomy" id="53985"/>
    <lineage>
        <taxon>Eukaryota</taxon>
        <taxon>Sar</taxon>
        <taxon>Stramenopiles</taxon>
        <taxon>Oomycota</taxon>
        <taxon>Peronosporomycetes</taxon>
        <taxon>Peronosporales</taxon>
        <taxon>Peronosporaceae</taxon>
        <taxon>Phytophthora</taxon>
    </lineage>
</organism>
<gene>
    <name evidence="2" type="ORF">PF009_g15486</name>
</gene>